<dbReference type="SMART" id="SM00173">
    <property type="entry name" value="RAS"/>
    <property type="match status" value="1"/>
</dbReference>
<dbReference type="Proteomes" id="UP000001542">
    <property type="component" value="Unassembled WGS sequence"/>
</dbReference>
<name>A2G856_TRIV3</name>
<dbReference type="InterPro" id="IPR001806">
    <property type="entry name" value="Small_GTPase"/>
</dbReference>
<dbReference type="AlphaFoldDB" id="A2G856"/>
<gene>
    <name evidence="4" type="ORF">TVAG_580280</name>
</gene>
<reference evidence="4" key="2">
    <citation type="journal article" date="2007" name="Science">
        <title>Draft genome sequence of the sexually transmitted pathogen Trichomonas vaginalis.</title>
        <authorList>
            <person name="Carlton J.M."/>
            <person name="Hirt R.P."/>
            <person name="Silva J.C."/>
            <person name="Delcher A.L."/>
            <person name="Schatz M."/>
            <person name="Zhao Q."/>
            <person name="Wortman J.R."/>
            <person name="Bidwell S.L."/>
            <person name="Alsmark U.C.M."/>
            <person name="Besteiro S."/>
            <person name="Sicheritz-Ponten T."/>
            <person name="Noel C.J."/>
            <person name="Dacks J.B."/>
            <person name="Foster P.G."/>
            <person name="Simillion C."/>
            <person name="Van de Peer Y."/>
            <person name="Miranda-Saavedra D."/>
            <person name="Barton G.J."/>
            <person name="Westrop G.D."/>
            <person name="Mueller S."/>
            <person name="Dessi D."/>
            <person name="Fiori P.L."/>
            <person name="Ren Q."/>
            <person name="Paulsen I."/>
            <person name="Zhang H."/>
            <person name="Bastida-Corcuera F.D."/>
            <person name="Simoes-Barbosa A."/>
            <person name="Brown M.T."/>
            <person name="Hayes R.D."/>
            <person name="Mukherjee M."/>
            <person name="Okumura C.Y."/>
            <person name="Schneider R."/>
            <person name="Smith A.J."/>
            <person name="Vanacova S."/>
            <person name="Villalvazo M."/>
            <person name="Haas B.J."/>
            <person name="Pertea M."/>
            <person name="Feldblyum T.V."/>
            <person name="Utterback T.R."/>
            <person name="Shu C.L."/>
            <person name="Osoegawa K."/>
            <person name="de Jong P.J."/>
            <person name="Hrdy I."/>
            <person name="Horvathova L."/>
            <person name="Zubacova Z."/>
            <person name="Dolezal P."/>
            <person name="Malik S.B."/>
            <person name="Logsdon J.M. Jr."/>
            <person name="Henze K."/>
            <person name="Gupta A."/>
            <person name="Wang C.C."/>
            <person name="Dunne R.L."/>
            <person name="Upcroft J.A."/>
            <person name="Upcroft P."/>
            <person name="White O."/>
            <person name="Salzberg S.L."/>
            <person name="Tang P."/>
            <person name="Chiu C.-H."/>
            <person name="Lee Y.-S."/>
            <person name="Embley T.M."/>
            <person name="Coombs G.H."/>
            <person name="Mottram J.C."/>
            <person name="Tachezy J."/>
            <person name="Fraser-Liggett C.M."/>
            <person name="Johnson P.J."/>
        </authorList>
    </citation>
    <scope>NUCLEOTIDE SEQUENCE [LARGE SCALE GENOMIC DNA]</scope>
    <source>
        <strain evidence="4">G3</strain>
    </source>
</reference>
<dbReference type="VEuPathDB" id="TrichDB:TVAGG3_0820100"/>
<proteinExistence type="predicted"/>
<dbReference type="InterPro" id="IPR020849">
    <property type="entry name" value="Small_GTPase_Ras-type"/>
</dbReference>
<dbReference type="GO" id="GO:0019003">
    <property type="term" value="F:GDP binding"/>
    <property type="evidence" value="ECO:0000318"/>
    <property type="project" value="GO_Central"/>
</dbReference>
<dbReference type="InParanoid" id="A2G856"/>
<dbReference type="SMART" id="SM00174">
    <property type="entry name" value="RHO"/>
    <property type="match status" value="1"/>
</dbReference>
<dbReference type="PROSITE" id="PS51420">
    <property type="entry name" value="RHO"/>
    <property type="match status" value="1"/>
</dbReference>
<dbReference type="eggNOG" id="KOG0395">
    <property type="taxonomic scope" value="Eukaryota"/>
</dbReference>
<dbReference type="GO" id="GO:0005525">
    <property type="term" value="F:GTP binding"/>
    <property type="evidence" value="ECO:0000318"/>
    <property type="project" value="GO_Central"/>
</dbReference>
<dbReference type="PROSITE" id="PS51419">
    <property type="entry name" value="RAB"/>
    <property type="match status" value="1"/>
</dbReference>
<dbReference type="InterPro" id="IPR027417">
    <property type="entry name" value="P-loop_NTPase"/>
</dbReference>
<dbReference type="GO" id="GO:0003924">
    <property type="term" value="F:GTPase activity"/>
    <property type="evidence" value="ECO:0000318"/>
    <property type="project" value="GO_Central"/>
</dbReference>
<dbReference type="Gene3D" id="3.40.50.300">
    <property type="entry name" value="P-loop containing nucleotide triphosphate hydrolases"/>
    <property type="match status" value="1"/>
</dbReference>
<dbReference type="FunFam" id="3.40.50.300:FF:001423">
    <property type="entry name" value="Ras family GTPase"/>
    <property type="match status" value="1"/>
</dbReference>
<evidence type="ECO:0000256" key="3">
    <source>
        <dbReference type="SAM" id="MobiDB-lite"/>
    </source>
</evidence>
<feature type="compositionally biased region" description="Basic and acidic residues" evidence="3">
    <location>
        <begin position="177"/>
        <end position="188"/>
    </location>
</feature>
<dbReference type="GO" id="GO:0007165">
    <property type="term" value="P:signal transduction"/>
    <property type="evidence" value="ECO:0007669"/>
    <property type="project" value="InterPro"/>
</dbReference>
<dbReference type="RefSeq" id="XP_001299588.1">
    <property type="nucleotide sequence ID" value="XM_001299587.1"/>
</dbReference>
<dbReference type="PRINTS" id="PR00449">
    <property type="entry name" value="RASTRNSFRMNG"/>
</dbReference>
<dbReference type="SMART" id="SM00175">
    <property type="entry name" value="RAB"/>
    <property type="match status" value="1"/>
</dbReference>
<accession>A2G856</accession>
<organism evidence="4 5">
    <name type="scientific">Trichomonas vaginalis (strain ATCC PRA-98 / G3)</name>
    <dbReference type="NCBI Taxonomy" id="412133"/>
    <lineage>
        <taxon>Eukaryota</taxon>
        <taxon>Metamonada</taxon>
        <taxon>Parabasalia</taxon>
        <taxon>Trichomonadida</taxon>
        <taxon>Trichomonadidae</taxon>
        <taxon>Trichomonas</taxon>
    </lineage>
</organism>
<evidence type="ECO:0000256" key="1">
    <source>
        <dbReference type="ARBA" id="ARBA00022741"/>
    </source>
</evidence>
<dbReference type="VEuPathDB" id="TrichDB:TVAG_580280"/>
<dbReference type="Pfam" id="PF00071">
    <property type="entry name" value="Ras"/>
    <property type="match status" value="1"/>
</dbReference>
<dbReference type="PANTHER" id="PTHR24070">
    <property type="entry name" value="RAS, DI-RAS, AND RHEB FAMILY MEMBERS OF SMALL GTPASE SUPERFAMILY"/>
    <property type="match status" value="1"/>
</dbReference>
<dbReference type="STRING" id="5722.A2G856"/>
<feature type="region of interest" description="Disordered" evidence="3">
    <location>
        <begin position="174"/>
        <end position="196"/>
    </location>
</feature>
<dbReference type="OrthoDB" id="5976022at2759"/>
<dbReference type="PROSITE" id="PS51421">
    <property type="entry name" value="RAS"/>
    <property type="match status" value="1"/>
</dbReference>
<keyword evidence="1" id="KW-0547">Nucleotide-binding</keyword>
<dbReference type="GO" id="GO:0005886">
    <property type="term" value="C:plasma membrane"/>
    <property type="evidence" value="ECO:0000318"/>
    <property type="project" value="GO_Central"/>
</dbReference>
<evidence type="ECO:0000256" key="2">
    <source>
        <dbReference type="ARBA" id="ARBA00023134"/>
    </source>
</evidence>
<keyword evidence="2" id="KW-0342">GTP-binding</keyword>
<dbReference type="KEGG" id="tva:4744309"/>
<dbReference type="InterPro" id="IPR005225">
    <property type="entry name" value="Small_GTP-bd"/>
</dbReference>
<dbReference type="SUPFAM" id="SSF52540">
    <property type="entry name" value="P-loop containing nucleoside triphosphate hydrolases"/>
    <property type="match status" value="1"/>
</dbReference>
<keyword evidence="5" id="KW-1185">Reference proteome</keyword>
<sequence length="196" mass="21699">MSQKTIHICMLGSGGVGKTAITLQFVRNEFSETYVPTIEDEFQKNISIDDETVVCEIVDTAGQEDFKELRSRYIQECEGFAVVYAVDDESSLNFISEVYDDIVRVKNTQKPPIVILGNKCDLPAPHAVPLEKAKAKSASSWNNAEVLETSAKQNKNTTLSFEKICRLVLNKNAPAAKEGKKKEEEKGSSDGCCEIQ</sequence>
<dbReference type="CDD" id="cd00876">
    <property type="entry name" value="Ras"/>
    <property type="match status" value="1"/>
</dbReference>
<reference evidence="4" key="1">
    <citation type="submission" date="2006-10" db="EMBL/GenBank/DDBJ databases">
        <authorList>
            <person name="Amadeo P."/>
            <person name="Zhao Q."/>
            <person name="Wortman J."/>
            <person name="Fraser-Liggett C."/>
            <person name="Carlton J."/>
        </authorList>
    </citation>
    <scope>NUCLEOTIDE SEQUENCE</scope>
    <source>
        <strain evidence="4">G3</strain>
    </source>
</reference>
<dbReference type="NCBIfam" id="TIGR00231">
    <property type="entry name" value="small_GTP"/>
    <property type="match status" value="1"/>
</dbReference>
<evidence type="ECO:0000313" key="4">
    <source>
        <dbReference type="EMBL" id="EAX86658.1"/>
    </source>
</evidence>
<dbReference type="EMBL" id="DS114600">
    <property type="protein sequence ID" value="EAX86658.1"/>
    <property type="molecule type" value="Genomic_DNA"/>
</dbReference>
<dbReference type="SMR" id="A2G856"/>
<dbReference type="OMA" id="INDXQIN"/>
<protein>
    <submittedName>
        <fullName evidence="4">Small GTP-binding protein, putative</fullName>
    </submittedName>
</protein>
<evidence type="ECO:0000313" key="5">
    <source>
        <dbReference type="Proteomes" id="UP000001542"/>
    </source>
</evidence>